<dbReference type="HOGENOM" id="CLU_3358265_0_0_9"/>
<organism evidence="2 3">
    <name type="scientific">[Ruminococcus] torques ATCC 27756</name>
    <dbReference type="NCBI Taxonomy" id="411460"/>
    <lineage>
        <taxon>Bacteria</taxon>
        <taxon>Bacillati</taxon>
        <taxon>Bacillota</taxon>
        <taxon>Clostridia</taxon>
        <taxon>Lachnospirales</taxon>
        <taxon>Lachnospiraceae</taxon>
        <taxon>Mediterraneibacter</taxon>
    </lineage>
</organism>
<keyword evidence="1" id="KW-0812">Transmembrane</keyword>
<dbReference type="AlphaFoldDB" id="A5KQJ5"/>
<name>A5KQJ5_9FIRM</name>
<keyword evidence="1" id="KW-0472">Membrane</keyword>
<reference evidence="2 3" key="1">
    <citation type="submission" date="2007-03" db="EMBL/GenBank/DDBJ databases">
        <authorList>
            <person name="Fulton L."/>
            <person name="Clifton S."/>
            <person name="Fulton B."/>
            <person name="Xu J."/>
            <person name="Minx P."/>
            <person name="Pepin K.H."/>
            <person name="Johnson M."/>
            <person name="Thiruvilangam P."/>
            <person name="Bhonagiri V."/>
            <person name="Nash W.E."/>
            <person name="Mardis E.R."/>
            <person name="Wilson R.K."/>
        </authorList>
    </citation>
    <scope>NUCLEOTIDE SEQUENCE [LARGE SCALE GENOMIC DNA]</scope>
    <source>
        <strain evidence="2 3">ATCC 27756</strain>
    </source>
</reference>
<dbReference type="EMBL" id="AAVP02000017">
    <property type="protein sequence ID" value="EDK23255.1"/>
    <property type="molecule type" value="Genomic_DNA"/>
</dbReference>
<evidence type="ECO:0000313" key="3">
    <source>
        <dbReference type="Proteomes" id="UP000003577"/>
    </source>
</evidence>
<evidence type="ECO:0000313" key="2">
    <source>
        <dbReference type="EMBL" id="EDK23255.1"/>
    </source>
</evidence>
<accession>A5KQJ5</accession>
<dbReference type="PaxDb" id="411460-RUMTOR_02533"/>
<keyword evidence="1" id="KW-1133">Transmembrane helix</keyword>
<reference evidence="2 3" key="2">
    <citation type="submission" date="2007-04" db="EMBL/GenBank/DDBJ databases">
        <title>Draft genome sequence of Ruminococcus torques (ATCC 27756).</title>
        <authorList>
            <person name="Sudarsanam P."/>
            <person name="Ley R."/>
            <person name="Guruge J."/>
            <person name="Turnbaugh P.J."/>
            <person name="Mahowald M."/>
            <person name="Liep D."/>
            <person name="Gordon J."/>
        </authorList>
    </citation>
    <scope>NUCLEOTIDE SEQUENCE [LARGE SCALE GENOMIC DNA]</scope>
    <source>
        <strain evidence="2 3">ATCC 27756</strain>
    </source>
</reference>
<protein>
    <submittedName>
        <fullName evidence="2">Uncharacterized protein</fullName>
    </submittedName>
</protein>
<proteinExistence type="predicted"/>
<gene>
    <name evidence="2" type="ORF">RUMTOR_02533</name>
</gene>
<feature type="transmembrane region" description="Helical" evidence="1">
    <location>
        <begin position="12"/>
        <end position="30"/>
    </location>
</feature>
<sequence length="36" mass="4410">MTAFTFYQKLYHLSRTFLTFFIFFFVKLSLNESAHI</sequence>
<comment type="caution">
    <text evidence="2">The sequence shown here is derived from an EMBL/GenBank/DDBJ whole genome shotgun (WGS) entry which is preliminary data.</text>
</comment>
<dbReference type="Proteomes" id="UP000003577">
    <property type="component" value="Unassembled WGS sequence"/>
</dbReference>
<evidence type="ECO:0000256" key="1">
    <source>
        <dbReference type="SAM" id="Phobius"/>
    </source>
</evidence>